<organism evidence="2 3">
    <name type="scientific">Paenibacillus elgii</name>
    <dbReference type="NCBI Taxonomy" id="189691"/>
    <lineage>
        <taxon>Bacteria</taxon>
        <taxon>Bacillati</taxon>
        <taxon>Bacillota</taxon>
        <taxon>Bacilli</taxon>
        <taxon>Bacillales</taxon>
        <taxon>Paenibacillaceae</taxon>
        <taxon>Paenibacillus</taxon>
    </lineage>
</organism>
<dbReference type="GO" id="GO:0003824">
    <property type="term" value="F:catalytic activity"/>
    <property type="evidence" value="ECO:0007669"/>
    <property type="project" value="UniProtKB-ARBA"/>
</dbReference>
<evidence type="ECO:0000313" key="2">
    <source>
        <dbReference type="EMBL" id="KZE78474.1"/>
    </source>
</evidence>
<proteinExistence type="predicted"/>
<feature type="domain" description="Aerobactin siderophore biosynthesis IucA/IucC-like C-terminal" evidence="1">
    <location>
        <begin position="121"/>
        <end position="185"/>
    </location>
</feature>
<comment type="caution">
    <text evidence="2">The sequence shown here is derived from an EMBL/GenBank/DDBJ whole genome shotgun (WGS) entry which is preliminary data.</text>
</comment>
<name>A0A161S2C7_9BACL</name>
<keyword evidence="3" id="KW-1185">Reference proteome</keyword>
<dbReference type="OrthoDB" id="2819999at2"/>
<dbReference type="Proteomes" id="UP000076563">
    <property type="component" value="Unassembled WGS sequence"/>
</dbReference>
<gene>
    <name evidence="2" type="ORF">AV654_01575</name>
</gene>
<reference evidence="3" key="1">
    <citation type="submission" date="2016-01" db="EMBL/GenBank/DDBJ databases">
        <title>Draft genome of Chromobacterium sp. F49.</title>
        <authorList>
            <person name="Hong K.W."/>
        </authorList>
    </citation>
    <scope>NUCLEOTIDE SEQUENCE [LARGE SCALE GENOMIC DNA]</scope>
    <source>
        <strain evidence="3">M63</strain>
    </source>
</reference>
<dbReference type="Pfam" id="PF06276">
    <property type="entry name" value="FhuF"/>
    <property type="match status" value="1"/>
</dbReference>
<accession>A0A161S2C7</accession>
<sequence>MEQARNEALAEQGLSELETQFFFIRKLPDEGELSVKLSQLFERRHADMLLVKYGKHIRALDGQAPATYFSSWLSMLCAAQQYMIGRYDAAFNFSPGNLTVNLYLKEERPMFGFRLHDARTLSVPEGDRAEWRRQVLSALYGETLRPLLAALAQAAGLDAGQLWGQIATRMHYAHEAALAKADSEELRAKLTEDFQALLSDLPPDVFGRPRHPLNVKFRYVDDPRNPGEQLRMKVSCCLAYKTDTSHGYCYTCPRMSSAEREERKLKLLADAK</sequence>
<dbReference type="EMBL" id="LQRA01000055">
    <property type="protein sequence ID" value="KZE78474.1"/>
    <property type="molecule type" value="Genomic_DNA"/>
</dbReference>
<dbReference type="AlphaFoldDB" id="A0A161S2C7"/>
<protein>
    <recommendedName>
        <fullName evidence="1">Aerobactin siderophore biosynthesis IucA/IucC-like C-terminal domain-containing protein</fullName>
    </recommendedName>
</protein>
<dbReference type="RefSeq" id="WP_063182542.1">
    <property type="nucleotide sequence ID" value="NZ_LQRA01000055.1"/>
</dbReference>
<dbReference type="eggNOG" id="COG4114">
    <property type="taxonomic scope" value="Bacteria"/>
</dbReference>
<dbReference type="InterPro" id="IPR022770">
    <property type="entry name" value="IucA/IucC-like_C"/>
</dbReference>
<evidence type="ECO:0000259" key="1">
    <source>
        <dbReference type="Pfam" id="PF06276"/>
    </source>
</evidence>
<evidence type="ECO:0000313" key="3">
    <source>
        <dbReference type="Proteomes" id="UP000076563"/>
    </source>
</evidence>
<dbReference type="STRING" id="1007103.GCA_000213315_06266"/>